<protein>
    <submittedName>
        <fullName evidence="2">Uncharacterized protein</fullName>
    </submittedName>
</protein>
<dbReference type="OrthoDB" id="4325786at2"/>
<proteinExistence type="predicted"/>
<name>A0A502D3T1_9MICO</name>
<evidence type="ECO:0000313" key="3">
    <source>
        <dbReference type="Proteomes" id="UP000317722"/>
    </source>
</evidence>
<dbReference type="AlphaFoldDB" id="A0A502D3T1"/>
<feature type="transmembrane region" description="Helical" evidence="1">
    <location>
        <begin position="23"/>
        <end position="44"/>
    </location>
</feature>
<accession>A0A502D3T1</accession>
<keyword evidence="3" id="KW-1185">Reference proteome</keyword>
<dbReference type="EMBL" id="RCZM01000001">
    <property type="protein sequence ID" value="TPG19848.1"/>
    <property type="molecule type" value="Genomic_DNA"/>
</dbReference>
<reference evidence="2 3" key="1">
    <citation type="journal article" date="2019" name="Environ. Microbiol.">
        <title>Species interactions and distinct microbial communities in high Arctic permafrost affected cryosols are associated with the CH4 and CO2 gas fluxes.</title>
        <authorList>
            <person name="Altshuler I."/>
            <person name="Hamel J."/>
            <person name="Turney S."/>
            <person name="Magnuson E."/>
            <person name="Levesque R."/>
            <person name="Greer C."/>
            <person name="Whyte L.G."/>
        </authorList>
    </citation>
    <scope>NUCLEOTIDE SEQUENCE [LARGE SCALE GENOMIC DNA]</scope>
    <source>
        <strain evidence="2 3">S9.3A</strain>
    </source>
</reference>
<keyword evidence="1" id="KW-0472">Membrane</keyword>
<sequence length="117" mass="12176">MALVVSAAVHLKLWFGGVRDQSVGPAFMVNAVAGVVIAVLLLTWQHWLPAFLTLGFGASTLGAFIISTTVGLMGVHAHWEGFYVYAAAVAEVVCIAVGAGLLLRARTGRLVTAGRTA</sequence>
<feature type="transmembrane region" description="Helical" evidence="1">
    <location>
        <begin position="51"/>
        <end position="76"/>
    </location>
</feature>
<organism evidence="2 3">
    <name type="scientific">Pedococcus bigeumensis</name>
    <dbReference type="NCBI Taxonomy" id="433644"/>
    <lineage>
        <taxon>Bacteria</taxon>
        <taxon>Bacillati</taxon>
        <taxon>Actinomycetota</taxon>
        <taxon>Actinomycetes</taxon>
        <taxon>Micrococcales</taxon>
        <taxon>Intrasporangiaceae</taxon>
        <taxon>Pedococcus</taxon>
    </lineage>
</organism>
<comment type="caution">
    <text evidence="2">The sequence shown here is derived from an EMBL/GenBank/DDBJ whole genome shotgun (WGS) entry which is preliminary data.</text>
</comment>
<dbReference type="Proteomes" id="UP000317722">
    <property type="component" value="Unassembled WGS sequence"/>
</dbReference>
<gene>
    <name evidence="2" type="ORF">EAH86_02425</name>
</gene>
<keyword evidence="1" id="KW-1133">Transmembrane helix</keyword>
<feature type="transmembrane region" description="Helical" evidence="1">
    <location>
        <begin position="82"/>
        <end position="103"/>
    </location>
</feature>
<evidence type="ECO:0000256" key="1">
    <source>
        <dbReference type="SAM" id="Phobius"/>
    </source>
</evidence>
<evidence type="ECO:0000313" key="2">
    <source>
        <dbReference type="EMBL" id="TPG19848.1"/>
    </source>
</evidence>
<keyword evidence="1" id="KW-0812">Transmembrane</keyword>